<dbReference type="Proteomes" id="UP000483293">
    <property type="component" value="Unassembled WGS sequence"/>
</dbReference>
<reference evidence="3 4" key="1">
    <citation type="submission" date="2019-10" db="EMBL/GenBank/DDBJ databases">
        <title>Bifidobacterium from non-human primates.</title>
        <authorList>
            <person name="Modesto M."/>
        </authorList>
    </citation>
    <scope>NUCLEOTIDE SEQUENCE [LARGE SCALE GENOMIC DNA]</scope>
    <source>
        <strain evidence="3 4">SMA15</strain>
    </source>
</reference>
<dbReference type="PANTHER" id="PTHR30399">
    <property type="entry name" value="UNCHARACTERIZED PROTEIN YGJP"/>
    <property type="match status" value="1"/>
</dbReference>
<accession>A0A6L9SVL7</accession>
<keyword evidence="4" id="KW-1185">Reference proteome</keyword>
<feature type="region of interest" description="Disordered" evidence="1">
    <location>
        <begin position="1"/>
        <end position="28"/>
    </location>
</feature>
<dbReference type="PANTHER" id="PTHR30399:SF1">
    <property type="entry name" value="UTP PYROPHOSPHATASE"/>
    <property type="match status" value="1"/>
</dbReference>
<dbReference type="InterPro" id="IPR002725">
    <property type="entry name" value="YgjP-like_metallopeptidase"/>
</dbReference>
<proteinExistence type="predicted"/>
<evidence type="ECO:0000259" key="2">
    <source>
        <dbReference type="Pfam" id="PF01863"/>
    </source>
</evidence>
<feature type="compositionally biased region" description="Polar residues" evidence="1">
    <location>
        <begin position="16"/>
        <end position="26"/>
    </location>
</feature>
<feature type="region of interest" description="Disordered" evidence="1">
    <location>
        <begin position="147"/>
        <end position="168"/>
    </location>
</feature>
<organism evidence="3 4">
    <name type="scientific">Bifidobacterium platyrrhinorum</name>
    <dbReference type="NCBI Taxonomy" id="2661628"/>
    <lineage>
        <taxon>Bacteria</taxon>
        <taxon>Bacillati</taxon>
        <taxon>Actinomycetota</taxon>
        <taxon>Actinomycetes</taxon>
        <taxon>Bifidobacteriales</taxon>
        <taxon>Bifidobacteriaceae</taxon>
        <taxon>Bifidobacterium</taxon>
    </lineage>
</organism>
<gene>
    <name evidence="3" type="ORF">GFD21_07430</name>
</gene>
<evidence type="ECO:0000256" key="1">
    <source>
        <dbReference type="SAM" id="MobiDB-lite"/>
    </source>
</evidence>
<protein>
    <submittedName>
        <fullName evidence="3">DUF45 domain-containing protein</fullName>
    </submittedName>
</protein>
<dbReference type="Pfam" id="PF01863">
    <property type="entry name" value="YgjP-like"/>
    <property type="match status" value="2"/>
</dbReference>
<dbReference type="AlphaFoldDB" id="A0A6L9SVL7"/>
<evidence type="ECO:0000313" key="3">
    <source>
        <dbReference type="EMBL" id="NEG55592.1"/>
    </source>
</evidence>
<comment type="caution">
    <text evidence="3">The sequence shown here is derived from an EMBL/GenBank/DDBJ whole genome shotgun (WGS) entry which is preliminary data.</text>
</comment>
<feature type="domain" description="YgjP-like metallopeptidase" evidence="2">
    <location>
        <begin position="92"/>
        <end position="144"/>
    </location>
</feature>
<evidence type="ECO:0000313" key="4">
    <source>
        <dbReference type="Proteomes" id="UP000483293"/>
    </source>
</evidence>
<dbReference type="CDD" id="cd07344">
    <property type="entry name" value="M48_yhfN_like"/>
    <property type="match status" value="1"/>
</dbReference>
<dbReference type="Gene3D" id="3.30.2010.10">
    <property type="entry name" value="Metalloproteases ('zincins'), catalytic domain"/>
    <property type="match status" value="1"/>
</dbReference>
<dbReference type="EMBL" id="WHZV01000006">
    <property type="protein sequence ID" value="NEG55592.1"/>
    <property type="molecule type" value="Genomic_DNA"/>
</dbReference>
<sequence>MRSNHLSYGPDPSRFKSATSRYNTCESRPVKEESPSACRVVWRRGTMTGMPYRRSPSPRANPVNRGAHAVVSARVVEVDGIEVRVVRKRIRNMYLRVKPPLGDVEVSAPPRMAERRIEDMVRERREWILAQRRRMAEARHRAAEAVANDAGAAGNPSGDANVPSPDFDRTRIWTDERKRRASDAIEAALPALLDKWGPIVGRRPTHITLRLMTSRWGSCTPKTGRIRLNLQLGLMEPRFLEYVLVHEMTHLWEHGHGPRFQARMDSYLPRWRELRRELNRRVVL</sequence>
<feature type="domain" description="YgjP-like metallopeptidase" evidence="2">
    <location>
        <begin position="184"/>
        <end position="280"/>
    </location>
</feature>
<dbReference type="InterPro" id="IPR053136">
    <property type="entry name" value="UTP_pyrophosphatase-like"/>
</dbReference>
<name>A0A6L9SVL7_9BIFI</name>